<reference evidence="1 2" key="1">
    <citation type="submission" date="2019-07" db="EMBL/GenBank/DDBJ databases">
        <title>Flavobacterium sp. nov., isolated from glacier ice.</title>
        <authorList>
            <person name="Liu Q."/>
            <person name="Xin Y.-H."/>
        </authorList>
    </citation>
    <scope>NUCLEOTIDE SEQUENCE [LARGE SCALE GENOMIC DNA]</scope>
    <source>
        <strain evidence="1 2">ZT4R6</strain>
    </source>
</reference>
<dbReference type="EMBL" id="VJVZ01000007">
    <property type="protein sequence ID" value="TRW23864.1"/>
    <property type="molecule type" value="Genomic_DNA"/>
</dbReference>
<sequence length="276" mass="30841">MFSYQKKIKVLASVCGMFILPQCIPVVNLLDTEVAGKEKTVMLDYYYNNEWKKDVEGKDYRWHYTWEDNTFGGYSVLGDIFKKQGAKIASLESKPTAANLKNASVYIIVDPDTEKETAKPNFMDEEAAVSIAAWVKQGGVLVLLTNDAGNAELKNFNKLSDKFGVHFNEDSHNRVQNDIFEQGAVMTPAGHEIFGSPKKLYVKEYSSLNVTSPAKTVLKSGENNLMAVAKYGKGTVFALGDPWIYNEYVGGKKMPADYQNLAAAEEFAKWLLKQTK</sequence>
<evidence type="ECO:0000313" key="1">
    <source>
        <dbReference type="EMBL" id="TRW23864.1"/>
    </source>
</evidence>
<evidence type="ECO:0000313" key="2">
    <source>
        <dbReference type="Proteomes" id="UP000320643"/>
    </source>
</evidence>
<dbReference type="RefSeq" id="WP_143373612.1">
    <property type="nucleotide sequence ID" value="NZ_VJVZ01000007.1"/>
</dbReference>
<proteinExistence type="predicted"/>
<dbReference type="InterPro" id="IPR029062">
    <property type="entry name" value="Class_I_gatase-like"/>
</dbReference>
<accession>A0A552V074</accession>
<dbReference type="OrthoDB" id="6381507at2"/>
<keyword evidence="2" id="KW-1185">Reference proteome</keyword>
<dbReference type="SUPFAM" id="SSF52317">
    <property type="entry name" value="Class I glutamine amidotransferase-like"/>
    <property type="match status" value="1"/>
</dbReference>
<protein>
    <submittedName>
        <fullName evidence="1">DUF4350 domain-containing protein</fullName>
    </submittedName>
</protein>
<dbReference type="Gene3D" id="3.40.50.880">
    <property type="match status" value="1"/>
</dbReference>
<organism evidence="1 2">
    <name type="scientific">Flavobacterium zepuense</name>
    <dbReference type="NCBI Taxonomy" id="2593302"/>
    <lineage>
        <taxon>Bacteria</taxon>
        <taxon>Pseudomonadati</taxon>
        <taxon>Bacteroidota</taxon>
        <taxon>Flavobacteriia</taxon>
        <taxon>Flavobacteriales</taxon>
        <taxon>Flavobacteriaceae</taxon>
        <taxon>Flavobacterium</taxon>
    </lineage>
</organism>
<comment type="caution">
    <text evidence="1">The sequence shown here is derived from an EMBL/GenBank/DDBJ whole genome shotgun (WGS) entry which is preliminary data.</text>
</comment>
<dbReference type="AlphaFoldDB" id="A0A552V074"/>
<dbReference type="Proteomes" id="UP000320643">
    <property type="component" value="Unassembled WGS sequence"/>
</dbReference>
<gene>
    <name evidence="1" type="ORF">FMM05_11925</name>
</gene>
<name>A0A552V074_9FLAO</name>